<feature type="non-terminal residue" evidence="1">
    <location>
        <position position="129"/>
    </location>
</feature>
<evidence type="ECO:0000313" key="2">
    <source>
        <dbReference type="Proteomes" id="UP000051574"/>
    </source>
</evidence>
<dbReference type="OrthoDB" id="8117927at2759"/>
<keyword evidence="2" id="KW-1185">Reference proteome</keyword>
<feature type="non-terminal residue" evidence="1">
    <location>
        <position position="1"/>
    </location>
</feature>
<gene>
    <name evidence="1" type="ORF">AMK59_3583</name>
</gene>
<reference evidence="1 2" key="1">
    <citation type="submission" date="2015-09" db="EMBL/GenBank/DDBJ databases">
        <title>Draft genome of the scarab beetle Oryctes borbonicus.</title>
        <authorList>
            <person name="Meyer J.M."/>
            <person name="Markov G.V."/>
            <person name="Baskaran P."/>
            <person name="Herrmann M."/>
            <person name="Sommer R.J."/>
            <person name="Roedelsperger C."/>
        </authorList>
    </citation>
    <scope>NUCLEOTIDE SEQUENCE [LARGE SCALE GENOMIC DNA]</scope>
    <source>
        <strain evidence="1">OB123</strain>
        <tissue evidence="1">Whole animal</tissue>
    </source>
</reference>
<protein>
    <submittedName>
        <fullName evidence="1">Uncharacterized protein</fullName>
    </submittedName>
</protein>
<dbReference type="EMBL" id="LJIG01009450">
    <property type="protein sequence ID" value="KRT83056.1"/>
    <property type="molecule type" value="Genomic_DNA"/>
</dbReference>
<comment type="caution">
    <text evidence="1">The sequence shown here is derived from an EMBL/GenBank/DDBJ whole genome shotgun (WGS) entry which is preliminary data.</text>
</comment>
<dbReference type="Proteomes" id="UP000051574">
    <property type="component" value="Unassembled WGS sequence"/>
</dbReference>
<accession>A0A0T6B6S6</accession>
<organism evidence="1 2">
    <name type="scientific">Oryctes borbonicus</name>
    <dbReference type="NCBI Taxonomy" id="1629725"/>
    <lineage>
        <taxon>Eukaryota</taxon>
        <taxon>Metazoa</taxon>
        <taxon>Ecdysozoa</taxon>
        <taxon>Arthropoda</taxon>
        <taxon>Hexapoda</taxon>
        <taxon>Insecta</taxon>
        <taxon>Pterygota</taxon>
        <taxon>Neoptera</taxon>
        <taxon>Endopterygota</taxon>
        <taxon>Coleoptera</taxon>
        <taxon>Polyphaga</taxon>
        <taxon>Scarabaeiformia</taxon>
        <taxon>Scarabaeidae</taxon>
        <taxon>Dynastinae</taxon>
        <taxon>Oryctes</taxon>
    </lineage>
</organism>
<sequence length="129" mass="14728">TSYQYIRFSKPSDNRSVKSSRSFLKPTNGRSSRSFHRSLSFFEENGNFLHDGIFFPPTSDIDLSLVPEELTEFSHDLTDYHDPLLLTGRAAHAAVRYIYGKGELFFGDYPHVKALLKNQERRINNGLAG</sequence>
<dbReference type="AlphaFoldDB" id="A0A0T6B6S6"/>
<evidence type="ECO:0000313" key="1">
    <source>
        <dbReference type="EMBL" id="KRT83056.1"/>
    </source>
</evidence>
<proteinExistence type="predicted"/>
<name>A0A0T6B6S6_9SCAR</name>